<proteinExistence type="predicted"/>
<accession>A0ABX0UQW7</accession>
<feature type="domain" description="HD/PDEase" evidence="1">
    <location>
        <begin position="22"/>
        <end position="136"/>
    </location>
</feature>
<dbReference type="CDD" id="cd00077">
    <property type="entry name" value="HDc"/>
    <property type="match status" value="1"/>
</dbReference>
<dbReference type="Gene3D" id="1.10.3210.10">
    <property type="entry name" value="Hypothetical protein af1432"/>
    <property type="match status" value="1"/>
</dbReference>
<gene>
    <name evidence="2" type="ORF">FHS68_003252</name>
</gene>
<dbReference type="Pfam" id="PF01966">
    <property type="entry name" value="HD"/>
    <property type="match status" value="1"/>
</dbReference>
<dbReference type="EMBL" id="JAASQJ010000003">
    <property type="protein sequence ID" value="NIJ54070.1"/>
    <property type="molecule type" value="Genomic_DNA"/>
</dbReference>
<evidence type="ECO:0000313" key="3">
    <source>
        <dbReference type="Proteomes" id="UP001179181"/>
    </source>
</evidence>
<reference evidence="2 3" key="1">
    <citation type="submission" date="2020-03" db="EMBL/GenBank/DDBJ databases">
        <title>Genomic Encyclopedia of Type Strains, Phase IV (KMG-IV): sequencing the most valuable type-strain genomes for metagenomic binning, comparative biology and taxonomic classification.</title>
        <authorList>
            <person name="Goeker M."/>
        </authorList>
    </citation>
    <scope>NUCLEOTIDE SEQUENCE [LARGE SCALE GENOMIC DNA]</scope>
    <source>
        <strain evidence="2 3">DSM 102865</strain>
    </source>
</reference>
<organism evidence="2 3">
    <name type="scientific">Dyadobacter arcticus</name>
    <dbReference type="NCBI Taxonomy" id="1078754"/>
    <lineage>
        <taxon>Bacteria</taxon>
        <taxon>Pseudomonadati</taxon>
        <taxon>Bacteroidota</taxon>
        <taxon>Cytophagia</taxon>
        <taxon>Cytophagales</taxon>
        <taxon>Spirosomataceae</taxon>
        <taxon>Dyadobacter</taxon>
    </lineage>
</organism>
<evidence type="ECO:0000259" key="1">
    <source>
        <dbReference type="SMART" id="SM00471"/>
    </source>
</evidence>
<keyword evidence="3" id="KW-1185">Reference proteome</keyword>
<dbReference type="SUPFAM" id="SSF109604">
    <property type="entry name" value="HD-domain/PDEase-like"/>
    <property type="match status" value="1"/>
</dbReference>
<dbReference type="InterPro" id="IPR006674">
    <property type="entry name" value="HD_domain"/>
</dbReference>
<dbReference type="SMART" id="SM00471">
    <property type="entry name" value="HDc"/>
    <property type="match status" value="1"/>
</dbReference>
<sequence length="190" mass="22015">MQIEQVQSYILEELRSRLDSNLYYHGVHHTLDVVQTALELAALEAVTDQESLCLIKTAALFHDCGFMNTYKGHEDESCRIAKEVLPDFDYSPEEISTICGMIMATRIPQDPQTHLERIISDADLDYLGRDDFEPIAATLFEELKAREIVTDVNVWNQIQIRFIGDHFYWTKSERARRNELKTKHLAALRQ</sequence>
<dbReference type="RefSeq" id="WP_167271821.1">
    <property type="nucleotide sequence ID" value="NZ_JAASQJ010000003.1"/>
</dbReference>
<dbReference type="InterPro" id="IPR003607">
    <property type="entry name" value="HD/PDEase_dom"/>
</dbReference>
<evidence type="ECO:0000313" key="2">
    <source>
        <dbReference type="EMBL" id="NIJ54070.1"/>
    </source>
</evidence>
<dbReference type="Proteomes" id="UP001179181">
    <property type="component" value="Unassembled WGS sequence"/>
</dbReference>
<protein>
    <submittedName>
        <fullName evidence="2">HD superfamily phosphodiesterase</fullName>
    </submittedName>
</protein>
<comment type="caution">
    <text evidence="2">The sequence shown here is derived from an EMBL/GenBank/DDBJ whole genome shotgun (WGS) entry which is preliminary data.</text>
</comment>
<name>A0ABX0UQW7_9BACT</name>